<dbReference type="FunFam" id="2.10.110.10:FF:000013">
    <property type="entry name" value="Four and a half LIM domains 1"/>
    <property type="match status" value="1"/>
</dbReference>
<protein>
    <submittedName>
        <fullName evidence="11">FHL2 protein</fullName>
    </submittedName>
</protein>
<dbReference type="Pfam" id="PF00412">
    <property type="entry name" value="LIM"/>
    <property type="match status" value="4"/>
</dbReference>
<dbReference type="AlphaFoldDB" id="A0A1I8IT20"/>
<keyword evidence="6 8" id="KW-0440">LIM domain</keyword>
<dbReference type="PROSITE" id="PS00478">
    <property type="entry name" value="LIM_DOMAIN_1"/>
    <property type="match status" value="2"/>
</dbReference>
<evidence type="ECO:0000313" key="11">
    <source>
        <dbReference type="WBParaSite" id="maker-uti_cns_0016206-snap-gene-0.1-mRNA-1"/>
    </source>
</evidence>
<evidence type="ECO:0000256" key="5">
    <source>
        <dbReference type="ARBA" id="ARBA00022833"/>
    </source>
</evidence>
<dbReference type="Gene3D" id="2.10.110.10">
    <property type="entry name" value="Cysteine Rich Protein"/>
    <property type="match status" value="5"/>
</dbReference>
<dbReference type="InterPro" id="IPR001781">
    <property type="entry name" value="Znf_LIM"/>
</dbReference>
<keyword evidence="4" id="KW-0863">Zinc-finger</keyword>
<evidence type="ECO:0000256" key="6">
    <source>
        <dbReference type="ARBA" id="ARBA00023038"/>
    </source>
</evidence>
<dbReference type="WBParaSite" id="maker-uti_cns_0016206-snap-gene-0.1-mRNA-1">
    <property type="protein sequence ID" value="maker-uti_cns_0016206-snap-gene-0.1-mRNA-1"/>
    <property type="gene ID" value="maker-uti_cns_0016206-snap-gene-0.1"/>
</dbReference>
<proteinExistence type="predicted"/>
<dbReference type="Proteomes" id="UP000095280">
    <property type="component" value="Unplaced"/>
</dbReference>
<evidence type="ECO:0000259" key="9">
    <source>
        <dbReference type="PROSITE" id="PS50023"/>
    </source>
</evidence>
<dbReference type="CDD" id="cd09343">
    <property type="entry name" value="LIM1_FHL"/>
    <property type="match status" value="1"/>
</dbReference>
<keyword evidence="10" id="KW-1185">Reference proteome</keyword>
<dbReference type="FunFam" id="2.10.110.10:FF:000070">
    <property type="entry name" value="Four and a half LIM domains 3"/>
    <property type="match status" value="1"/>
</dbReference>
<evidence type="ECO:0000256" key="4">
    <source>
        <dbReference type="ARBA" id="ARBA00022771"/>
    </source>
</evidence>
<evidence type="ECO:0000313" key="10">
    <source>
        <dbReference type="Proteomes" id="UP000095280"/>
    </source>
</evidence>
<keyword evidence="7" id="KW-0539">Nucleus</keyword>
<feature type="domain" description="LIM zinc-binding" evidence="9">
    <location>
        <begin position="198"/>
        <end position="257"/>
    </location>
</feature>
<name>A0A1I8IT20_9PLAT</name>
<reference evidence="11" key="1">
    <citation type="submission" date="2016-11" db="UniProtKB">
        <authorList>
            <consortium name="WormBaseParasite"/>
        </authorList>
    </citation>
    <scope>IDENTIFICATION</scope>
</reference>
<dbReference type="PANTHER" id="PTHR24205:SF4">
    <property type="entry name" value="PROTEIN ESPINAS"/>
    <property type="match status" value="1"/>
</dbReference>
<dbReference type="GO" id="GO:0030018">
    <property type="term" value="C:Z disc"/>
    <property type="evidence" value="ECO:0007669"/>
    <property type="project" value="TreeGrafter"/>
</dbReference>
<dbReference type="InterPro" id="IPR056807">
    <property type="entry name" value="LIM_FHL1/2/3/5_N"/>
</dbReference>
<sequence length="315" mass="35763">LIFSVELTRSMEGDHHTGHFACSNCDKSLTGHRYILREEKPFCIQCYEDIFANTCEQCKDKIGCDSKDLSYKDRHWHERCFKCSSCSTSLVDKPFATKEEALFCSDCHDEKFAARCDGCSKGSAMAAATQGQSITTARSSNNPQVFRAGMRKYEYRGKQWHEECFLCLECRLPIGTKSFIPRDQDVCCVPCYEEKYAQRCSKCTQVIKRGGVTYKGDPYHKECLVCANCTTQLAGVKFTSKDEKPYCAECYGQLFAKKCCRCTQPITGFGGCKFISFEERHWHSECFVCYKCDINLVGKGFLTDGDEILCPECGR</sequence>
<comment type="subcellular location">
    <subcellularLocation>
        <location evidence="1">Nucleus</location>
    </subcellularLocation>
</comment>
<dbReference type="CDD" id="cd09347">
    <property type="entry name" value="LIM4_FHL"/>
    <property type="match status" value="1"/>
</dbReference>
<dbReference type="PROSITE" id="PS50023">
    <property type="entry name" value="LIM_DOMAIN_2"/>
    <property type="match status" value="3"/>
</dbReference>
<keyword evidence="2 8" id="KW-0479">Metal-binding</keyword>
<feature type="domain" description="LIM zinc-binding" evidence="9">
    <location>
        <begin position="53"/>
        <end position="114"/>
    </location>
</feature>
<accession>A0A1I8IT20</accession>
<dbReference type="FunFam" id="2.10.110.10:FF:000030">
    <property type="entry name" value="Four and a half LIM domains protein 2"/>
    <property type="match status" value="1"/>
</dbReference>
<dbReference type="SUPFAM" id="SSF57716">
    <property type="entry name" value="Glucocorticoid receptor-like (DNA-binding domain)"/>
    <property type="match status" value="5"/>
</dbReference>
<evidence type="ECO:0000256" key="1">
    <source>
        <dbReference type="ARBA" id="ARBA00004123"/>
    </source>
</evidence>
<keyword evidence="5 8" id="KW-0862">Zinc</keyword>
<organism evidence="10 11">
    <name type="scientific">Macrostomum lignano</name>
    <dbReference type="NCBI Taxonomy" id="282301"/>
    <lineage>
        <taxon>Eukaryota</taxon>
        <taxon>Metazoa</taxon>
        <taxon>Spiralia</taxon>
        <taxon>Lophotrochozoa</taxon>
        <taxon>Platyhelminthes</taxon>
        <taxon>Rhabditophora</taxon>
        <taxon>Macrostomorpha</taxon>
        <taxon>Macrostomida</taxon>
        <taxon>Macrostomidae</taxon>
        <taxon>Macrostomum</taxon>
    </lineage>
</organism>
<evidence type="ECO:0000256" key="3">
    <source>
        <dbReference type="ARBA" id="ARBA00022737"/>
    </source>
</evidence>
<feature type="domain" description="LIM zinc-binding" evidence="9">
    <location>
        <begin position="258"/>
        <end position="315"/>
    </location>
</feature>
<dbReference type="PANTHER" id="PTHR24205">
    <property type="entry name" value="FOUR AND A HALF LIM DOMAINS PROTEIN"/>
    <property type="match status" value="1"/>
</dbReference>
<keyword evidence="3" id="KW-0677">Repeat</keyword>
<dbReference type="SMART" id="SM00132">
    <property type="entry name" value="LIM"/>
    <property type="match status" value="5"/>
</dbReference>
<evidence type="ECO:0000256" key="2">
    <source>
        <dbReference type="ARBA" id="ARBA00022723"/>
    </source>
</evidence>
<evidence type="ECO:0000256" key="7">
    <source>
        <dbReference type="ARBA" id="ARBA00023242"/>
    </source>
</evidence>
<dbReference type="GO" id="GO:0003712">
    <property type="term" value="F:transcription coregulator activity"/>
    <property type="evidence" value="ECO:0007669"/>
    <property type="project" value="TreeGrafter"/>
</dbReference>
<dbReference type="GO" id="GO:0005634">
    <property type="term" value="C:nucleus"/>
    <property type="evidence" value="ECO:0007669"/>
    <property type="project" value="UniProtKB-SubCell"/>
</dbReference>
<dbReference type="Pfam" id="PF25076">
    <property type="entry name" value="LIM_FHL2-3_N"/>
    <property type="match status" value="1"/>
</dbReference>
<dbReference type="FunFam" id="2.10.110.10:FF:000005">
    <property type="entry name" value="Testin isoform 1"/>
    <property type="match status" value="1"/>
</dbReference>
<evidence type="ECO:0000256" key="8">
    <source>
        <dbReference type="PROSITE-ProRule" id="PRU00125"/>
    </source>
</evidence>
<dbReference type="GO" id="GO:0008270">
    <property type="term" value="F:zinc ion binding"/>
    <property type="evidence" value="ECO:0007669"/>
    <property type="project" value="UniProtKB-KW"/>
</dbReference>
<dbReference type="FunFam" id="2.10.110.10:FF:000081">
    <property type="entry name" value="Uncharacterized protein, isoform A"/>
    <property type="match status" value="1"/>
</dbReference>